<dbReference type="InterPro" id="IPR013762">
    <property type="entry name" value="Integrase-like_cat_sf"/>
</dbReference>
<dbReference type="SUPFAM" id="SSF56349">
    <property type="entry name" value="DNA breaking-rejoining enzymes"/>
    <property type="match status" value="1"/>
</dbReference>
<evidence type="ECO:0000256" key="2">
    <source>
        <dbReference type="SAM" id="MobiDB-lite"/>
    </source>
</evidence>
<gene>
    <name evidence="3" type="ORF">SAMN05216275_15815</name>
</gene>
<dbReference type="InterPro" id="IPR011010">
    <property type="entry name" value="DNA_brk_join_enz"/>
</dbReference>
<dbReference type="GO" id="GO:0006310">
    <property type="term" value="P:DNA recombination"/>
    <property type="evidence" value="ECO:0007669"/>
    <property type="project" value="UniProtKB-KW"/>
</dbReference>
<evidence type="ECO:0008006" key="5">
    <source>
        <dbReference type="Google" id="ProtNLM"/>
    </source>
</evidence>
<keyword evidence="4" id="KW-1185">Reference proteome</keyword>
<dbReference type="Gene3D" id="1.10.443.10">
    <property type="entry name" value="Intergrase catalytic core"/>
    <property type="match status" value="1"/>
</dbReference>
<dbReference type="GO" id="GO:0015074">
    <property type="term" value="P:DNA integration"/>
    <property type="evidence" value="ECO:0007669"/>
    <property type="project" value="InterPro"/>
</dbReference>
<protein>
    <recommendedName>
        <fullName evidence="5">Phage integrase family protein</fullName>
    </recommendedName>
</protein>
<sequence>MAYEFPQLDGVVPGDEDGHRVVLHVPNNSAAPATRLVSEGVPVNDVAGLIGHEQISTTLNRCTHASRDRNSRARAVFAGFSLTPAPEPSADTAPHDPGR</sequence>
<evidence type="ECO:0000313" key="4">
    <source>
        <dbReference type="Proteomes" id="UP000199111"/>
    </source>
</evidence>
<dbReference type="GO" id="GO:0003677">
    <property type="term" value="F:DNA binding"/>
    <property type="evidence" value="ECO:0007669"/>
    <property type="project" value="InterPro"/>
</dbReference>
<organism evidence="3 4">
    <name type="scientific">Streptosporangium canum</name>
    <dbReference type="NCBI Taxonomy" id="324952"/>
    <lineage>
        <taxon>Bacteria</taxon>
        <taxon>Bacillati</taxon>
        <taxon>Actinomycetota</taxon>
        <taxon>Actinomycetes</taxon>
        <taxon>Streptosporangiales</taxon>
        <taxon>Streptosporangiaceae</taxon>
        <taxon>Streptosporangium</taxon>
    </lineage>
</organism>
<dbReference type="AlphaFoldDB" id="A0A1I4F6B2"/>
<evidence type="ECO:0000313" key="3">
    <source>
        <dbReference type="EMBL" id="SFL13498.1"/>
    </source>
</evidence>
<reference evidence="4" key="1">
    <citation type="submission" date="2016-10" db="EMBL/GenBank/DDBJ databases">
        <authorList>
            <person name="Varghese N."/>
            <person name="Submissions S."/>
        </authorList>
    </citation>
    <scope>NUCLEOTIDE SEQUENCE [LARGE SCALE GENOMIC DNA]</scope>
    <source>
        <strain evidence="4">CGMCC 4.2126</strain>
    </source>
</reference>
<dbReference type="Proteomes" id="UP000199111">
    <property type="component" value="Unassembled WGS sequence"/>
</dbReference>
<name>A0A1I4F6B2_9ACTN</name>
<proteinExistence type="predicted"/>
<feature type="region of interest" description="Disordered" evidence="2">
    <location>
        <begin position="79"/>
        <end position="99"/>
    </location>
</feature>
<dbReference type="EMBL" id="FOQY01000058">
    <property type="protein sequence ID" value="SFL13498.1"/>
    <property type="molecule type" value="Genomic_DNA"/>
</dbReference>
<accession>A0A1I4F6B2</accession>
<keyword evidence="1" id="KW-0233">DNA recombination</keyword>
<evidence type="ECO:0000256" key="1">
    <source>
        <dbReference type="ARBA" id="ARBA00023172"/>
    </source>
</evidence>